<dbReference type="InterPro" id="IPR005146">
    <property type="entry name" value="B3/B4_tRNA-bd"/>
</dbReference>
<dbReference type="SUPFAM" id="SSF54991">
    <property type="entry name" value="Anticodon-binding domain of PheRS"/>
    <property type="match status" value="1"/>
</dbReference>
<comment type="caution">
    <text evidence="20">The sequence shown here is derived from an EMBL/GenBank/DDBJ whole genome shotgun (WGS) entry which is preliminary data.</text>
</comment>
<evidence type="ECO:0000256" key="8">
    <source>
        <dbReference type="ARBA" id="ARBA00022741"/>
    </source>
</evidence>
<evidence type="ECO:0000256" key="15">
    <source>
        <dbReference type="HAMAP-Rule" id="MF_00283"/>
    </source>
</evidence>
<evidence type="ECO:0000256" key="14">
    <source>
        <dbReference type="ARBA" id="ARBA00049255"/>
    </source>
</evidence>
<dbReference type="AlphaFoldDB" id="A0AAV5B2T0"/>
<feature type="binding site" evidence="15">
    <location>
        <position position="480"/>
    </location>
    <ligand>
        <name>Mg(2+)</name>
        <dbReference type="ChEBI" id="CHEBI:18420"/>
        <note>shared with alpha subunit</note>
    </ligand>
</feature>
<dbReference type="SMART" id="SM00874">
    <property type="entry name" value="B5"/>
    <property type="match status" value="1"/>
</dbReference>
<dbReference type="PROSITE" id="PS50886">
    <property type="entry name" value="TRBD"/>
    <property type="match status" value="1"/>
</dbReference>
<dbReference type="PROSITE" id="PS51447">
    <property type="entry name" value="FDX_ACB"/>
    <property type="match status" value="1"/>
</dbReference>
<evidence type="ECO:0000256" key="5">
    <source>
        <dbReference type="ARBA" id="ARBA00022555"/>
    </source>
</evidence>
<dbReference type="Pfam" id="PF03147">
    <property type="entry name" value="FDX-ACB"/>
    <property type="match status" value="1"/>
</dbReference>
<dbReference type="InterPro" id="IPR005121">
    <property type="entry name" value="Fdx_antiC-bd"/>
</dbReference>
<dbReference type="GO" id="GO:0009328">
    <property type="term" value="C:phenylalanine-tRNA ligase complex"/>
    <property type="evidence" value="ECO:0007669"/>
    <property type="project" value="TreeGrafter"/>
</dbReference>
<evidence type="ECO:0000256" key="4">
    <source>
        <dbReference type="ARBA" id="ARBA00022490"/>
    </source>
</evidence>
<dbReference type="Pfam" id="PF17759">
    <property type="entry name" value="tRNA_synthFbeta"/>
    <property type="match status" value="1"/>
</dbReference>
<comment type="subcellular location">
    <subcellularLocation>
        <location evidence="1 15">Cytoplasm</location>
    </subcellularLocation>
</comment>
<reference evidence="20" key="1">
    <citation type="journal article" date="2022" name="Int. J. Syst. Evol. Microbiol.">
        <title>Granulimonas faecalis gen. nov., sp. nov., and Leptogranulimonas caecicola gen. nov., sp. nov., novel lactate-producing Atopobiaceae bacteria isolated from mouse intestines, and an emended description of the family Atopobiaceae.</title>
        <authorList>
            <person name="Morinaga K."/>
            <person name="Kusada H."/>
            <person name="Sakamoto S."/>
            <person name="Murakami T."/>
            <person name="Toyoda A."/>
            <person name="Mori H."/>
            <person name="Meng X.Y."/>
            <person name="Takashino M."/>
            <person name="Murotomi K."/>
            <person name="Tamaki H."/>
        </authorList>
    </citation>
    <scope>NUCLEOTIDE SEQUENCE</scope>
    <source>
        <strain evidence="20">OPF53</strain>
    </source>
</reference>
<dbReference type="GO" id="GO:0004826">
    <property type="term" value="F:phenylalanine-tRNA ligase activity"/>
    <property type="evidence" value="ECO:0007669"/>
    <property type="project" value="UniProtKB-UniRule"/>
</dbReference>
<dbReference type="InterPro" id="IPR036690">
    <property type="entry name" value="Fdx_antiC-bd_sf"/>
</dbReference>
<comment type="catalytic activity">
    <reaction evidence="14 15">
        <text>tRNA(Phe) + L-phenylalanine + ATP = L-phenylalanyl-tRNA(Phe) + AMP + diphosphate + H(+)</text>
        <dbReference type="Rhea" id="RHEA:19413"/>
        <dbReference type="Rhea" id="RHEA-COMP:9668"/>
        <dbReference type="Rhea" id="RHEA-COMP:9699"/>
        <dbReference type="ChEBI" id="CHEBI:15378"/>
        <dbReference type="ChEBI" id="CHEBI:30616"/>
        <dbReference type="ChEBI" id="CHEBI:33019"/>
        <dbReference type="ChEBI" id="CHEBI:58095"/>
        <dbReference type="ChEBI" id="CHEBI:78442"/>
        <dbReference type="ChEBI" id="CHEBI:78531"/>
        <dbReference type="ChEBI" id="CHEBI:456215"/>
        <dbReference type="EC" id="6.1.1.20"/>
    </reaction>
</comment>
<evidence type="ECO:0000256" key="2">
    <source>
        <dbReference type="ARBA" id="ARBA00008653"/>
    </source>
</evidence>
<dbReference type="EMBL" id="BQKC01000001">
    <property type="protein sequence ID" value="GJM55866.1"/>
    <property type="molecule type" value="Genomic_DNA"/>
</dbReference>
<gene>
    <name evidence="15 20" type="primary">pheT</name>
    <name evidence="20" type="ORF">ATOP_15210</name>
</gene>
<dbReference type="InterPro" id="IPR045060">
    <property type="entry name" value="Phe-tRNA-ligase_IIc_bsu"/>
</dbReference>
<evidence type="ECO:0000256" key="12">
    <source>
        <dbReference type="ARBA" id="ARBA00022917"/>
    </source>
</evidence>
<evidence type="ECO:0000259" key="17">
    <source>
        <dbReference type="PROSITE" id="PS50886"/>
    </source>
</evidence>
<feature type="binding site" evidence="15">
    <location>
        <position position="481"/>
    </location>
    <ligand>
        <name>Mg(2+)</name>
        <dbReference type="ChEBI" id="CHEBI:18420"/>
        <note>shared with alpha subunit</note>
    </ligand>
</feature>
<keyword evidence="13 15" id="KW-0030">Aminoacyl-tRNA synthetase</keyword>
<dbReference type="InterPro" id="IPR009061">
    <property type="entry name" value="DNA-bd_dom_put_sf"/>
</dbReference>
<dbReference type="HAMAP" id="MF_00283">
    <property type="entry name" value="Phe_tRNA_synth_beta1"/>
    <property type="match status" value="1"/>
</dbReference>
<dbReference type="PANTHER" id="PTHR10947">
    <property type="entry name" value="PHENYLALANYL-TRNA SYNTHETASE BETA CHAIN AND LEUCINE-RICH REPEAT-CONTAINING PROTEIN 47"/>
    <property type="match status" value="1"/>
</dbReference>
<evidence type="ECO:0000256" key="1">
    <source>
        <dbReference type="ARBA" id="ARBA00004496"/>
    </source>
</evidence>
<dbReference type="SUPFAM" id="SSF55681">
    <property type="entry name" value="Class II aaRS and biotin synthetases"/>
    <property type="match status" value="1"/>
</dbReference>
<dbReference type="PANTHER" id="PTHR10947:SF0">
    <property type="entry name" value="PHENYLALANINE--TRNA LIGASE BETA SUBUNIT"/>
    <property type="match status" value="1"/>
</dbReference>
<dbReference type="InterPro" id="IPR012340">
    <property type="entry name" value="NA-bd_OB-fold"/>
</dbReference>
<evidence type="ECO:0000313" key="21">
    <source>
        <dbReference type="Proteomes" id="UP001055025"/>
    </source>
</evidence>
<keyword evidence="5 16" id="KW-0820">tRNA-binding</keyword>
<dbReference type="GO" id="GO:0000049">
    <property type="term" value="F:tRNA binding"/>
    <property type="evidence" value="ECO:0007669"/>
    <property type="project" value="UniProtKB-UniRule"/>
</dbReference>
<dbReference type="CDD" id="cd02796">
    <property type="entry name" value="tRNA_bind_bactPheRS"/>
    <property type="match status" value="1"/>
</dbReference>
<dbReference type="Gene3D" id="3.50.40.10">
    <property type="entry name" value="Phenylalanyl-trna Synthetase, Chain B, domain 3"/>
    <property type="match status" value="1"/>
</dbReference>
<dbReference type="CDD" id="cd00769">
    <property type="entry name" value="PheRS_beta_core"/>
    <property type="match status" value="1"/>
</dbReference>
<dbReference type="EC" id="6.1.1.20" evidence="15"/>
<dbReference type="SUPFAM" id="SSF46955">
    <property type="entry name" value="Putative DNA-binding domain"/>
    <property type="match status" value="1"/>
</dbReference>
<dbReference type="Pfam" id="PF03484">
    <property type="entry name" value="B5"/>
    <property type="match status" value="1"/>
</dbReference>
<evidence type="ECO:0000256" key="13">
    <source>
        <dbReference type="ARBA" id="ARBA00023146"/>
    </source>
</evidence>
<dbReference type="NCBIfam" id="NF045760">
    <property type="entry name" value="YtpR"/>
    <property type="match status" value="1"/>
</dbReference>
<dbReference type="PROSITE" id="PS51483">
    <property type="entry name" value="B5"/>
    <property type="match status" value="1"/>
</dbReference>
<sequence length="820" mass="88524">MRVSYEWLKTMVDLPDDVSDLVAELVRTGTEVEAVEPVGADLDHVVTGRILSCEPHPDSDHMHVTMVDVGMRNVDGNGDPAPLQIVCGAPNVAAGEHVVVAMVGAVLPGDVKIKKSKLRGVESWGMNCSARELGLSGDHEGIMVLPDDAPVGVPAGEYLGVSDVVLDCEITPNRPDCLSMTGFAVEVGATLGEDTHIELPAVRHEAGPATKDSVSVAIEDPGRCSRYCARVLRGVKVGPSPEWLARRVTAAGSRPINNVVDVTNYVMYLTGQPLHAFDLAKVPVVDGRHAVVVRPARDGEHIVTLDGQDRELTPDMTVISDGNGEAIALAGVMGGENSEVEESTCDVLLESACFSPGHTSRTSRDLGLMSEASIRYERKVDAAGCDEAAAIACALFEACCGAEVARGAVDVYPDPVKADTVALRPARVRELCGADIPTDFMVESLARLGCVVVPSRLGAYLDVVPPTSRPDLEREIDFVEEVLRLWGMGEVEPTIPGAVNHSGGLTRRQRLDKAVGEALRAGGLCETLTYNFAESGDLERLGMVEDGRGQAVRILNPLTADQGEMRRSIVPGLLRSVAYNLDHGVDDVMLYEQGRVFFGSPDAAQPAEPRYVSAVLCGAWGPDTWDSKPLPLDFFDAKGLVEELCRQLKVERLRFKAAKPERYPWLQPGRAAEVLCGRQRIGWLGNVHPSSLARFGIERDVVAFELDQDALLDHAQDQLPYRDIPTLPGVEQDLAIVVDEDMDYETCVQRIQSAGGRLLADIRLFDVYRDPVRVGPGKKSMAFALTFRAPDRTLTAADVEKAMEKLVNKISKSLGAEVRS</sequence>
<protein>
    <recommendedName>
        <fullName evidence="15">Phenylalanine--tRNA ligase beta subunit</fullName>
        <ecNumber evidence="15">6.1.1.20</ecNumber>
    </recommendedName>
    <alternativeName>
        <fullName evidence="15">Phenylalanyl-tRNA synthetase beta subunit</fullName>
        <shortName evidence="15">PheRS</shortName>
    </alternativeName>
</protein>
<feature type="binding site" evidence="15">
    <location>
        <position position="471"/>
    </location>
    <ligand>
        <name>Mg(2+)</name>
        <dbReference type="ChEBI" id="CHEBI:18420"/>
        <note>shared with alpha subunit</note>
    </ligand>
</feature>
<dbReference type="RefSeq" id="WP_251173732.1">
    <property type="nucleotide sequence ID" value="NZ_BQKC01000001.1"/>
</dbReference>
<evidence type="ECO:0000256" key="10">
    <source>
        <dbReference type="ARBA" id="ARBA00022842"/>
    </source>
</evidence>
<keyword evidence="12 15" id="KW-0648">Protein biosynthesis</keyword>
<dbReference type="FunFam" id="2.40.50.140:FF:000045">
    <property type="entry name" value="Phenylalanine--tRNA ligase beta subunit"/>
    <property type="match status" value="1"/>
</dbReference>
<dbReference type="InterPro" id="IPR004532">
    <property type="entry name" value="Phe-tRNA-ligase_IIc_bsu_bact"/>
</dbReference>
<dbReference type="Pfam" id="PF01588">
    <property type="entry name" value="tRNA_bind"/>
    <property type="match status" value="1"/>
</dbReference>
<feature type="domain" description="B5" evidence="19">
    <location>
        <begin position="416"/>
        <end position="493"/>
    </location>
</feature>
<organism evidence="20 21">
    <name type="scientific">Granulimonas faecalis</name>
    <dbReference type="NCBI Taxonomy" id="2894155"/>
    <lineage>
        <taxon>Bacteria</taxon>
        <taxon>Bacillati</taxon>
        <taxon>Actinomycetota</taxon>
        <taxon>Coriobacteriia</taxon>
        <taxon>Coriobacteriales</taxon>
        <taxon>Kribbibacteriaceae</taxon>
        <taxon>Granulimonas</taxon>
    </lineage>
</organism>
<dbReference type="GO" id="GO:0005524">
    <property type="term" value="F:ATP binding"/>
    <property type="evidence" value="ECO:0007669"/>
    <property type="project" value="UniProtKB-UniRule"/>
</dbReference>
<keyword evidence="9 15" id="KW-0067">ATP-binding</keyword>
<evidence type="ECO:0000313" key="20">
    <source>
        <dbReference type="EMBL" id="GJM55866.1"/>
    </source>
</evidence>
<name>A0AAV5B2T0_9ACTN</name>
<dbReference type="Gene3D" id="3.30.70.380">
    <property type="entry name" value="Ferrodoxin-fold anticodon-binding domain"/>
    <property type="match status" value="1"/>
</dbReference>
<comment type="subunit">
    <text evidence="3 15">Tetramer of two alpha and two beta subunits.</text>
</comment>
<evidence type="ECO:0000256" key="3">
    <source>
        <dbReference type="ARBA" id="ARBA00011209"/>
    </source>
</evidence>
<dbReference type="Gene3D" id="2.40.50.140">
    <property type="entry name" value="Nucleic acid-binding proteins"/>
    <property type="match status" value="1"/>
</dbReference>
<evidence type="ECO:0000256" key="11">
    <source>
        <dbReference type="ARBA" id="ARBA00022884"/>
    </source>
</evidence>
<dbReference type="InterPro" id="IPR020825">
    <property type="entry name" value="Phe-tRNA_synthase-like_B3/B4"/>
</dbReference>
<comment type="similarity">
    <text evidence="2 15">Belongs to the phenylalanyl-tRNA synthetase beta subunit family. Type 1 subfamily.</text>
</comment>
<keyword evidence="21" id="KW-1185">Reference proteome</keyword>
<feature type="binding site" evidence="15">
    <location>
        <position position="477"/>
    </location>
    <ligand>
        <name>Mg(2+)</name>
        <dbReference type="ChEBI" id="CHEBI:18420"/>
        <note>shared with alpha subunit</note>
    </ligand>
</feature>
<evidence type="ECO:0000259" key="18">
    <source>
        <dbReference type="PROSITE" id="PS51447"/>
    </source>
</evidence>
<dbReference type="SUPFAM" id="SSF50249">
    <property type="entry name" value="Nucleic acid-binding proteins"/>
    <property type="match status" value="1"/>
</dbReference>
<dbReference type="InterPro" id="IPR041616">
    <property type="entry name" value="PheRS_beta_core"/>
</dbReference>
<evidence type="ECO:0000259" key="19">
    <source>
        <dbReference type="PROSITE" id="PS51483"/>
    </source>
</evidence>
<proteinExistence type="inferred from homology"/>
<evidence type="ECO:0000256" key="7">
    <source>
        <dbReference type="ARBA" id="ARBA00022723"/>
    </source>
</evidence>
<keyword evidence="11 16" id="KW-0694">RNA-binding</keyword>
<dbReference type="Pfam" id="PF03483">
    <property type="entry name" value="B3_4"/>
    <property type="match status" value="1"/>
</dbReference>
<evidence type="ECO:0000256" key="6">
    <source>
        <dbReference type="ARBA" id="ARBA00022598"/>
    </source>
</evidence>
<dbReference type="Proteomes" id="UP001055025">
    <property type="component" value="Unassembled WGS sequence"/>
</dbReference>
<dbReference type="SMART" id="SM00896">
    <property type="entry name" value="FDX-ACB"/>
    <property type="match status" value="1"/>
</dbReference>
<dbReference type="Gene3D" id="3.30.56.10">
    <property type="match status" value="2"/>
</dbReference>
<dbReference type="InterPro" id="IPR005147">
    <property type="entry name" value="tRNA_synthase_B5-dom"/>
</dbReference>
<evidence type="ECO:0000256" key="16">
    <source>
        <dbReference type="PROSITE-ProRule" id="PRU00209"/>
    </source>
</evidence>
<dbReference type="NCBIfam" id="TIGR00472">
    <property type="entry name" value="pheT_bact"/>
    <property type="match status" value="1"/>
</dbReference>
<comment type="cofactor">
    <cofactor evidence="15">
        <name>Mg(2+)</name>
        <dbReference type="ChEBI" id="CHEBI:18420"/>
    </cofactor>
    <text evidence="15">Binds 2 magnesium ions per tetramer.</text>
</comment>
<keyword evidence="4 15" id="KW-0963">Cytoplasm</keyword>
<dbReference type="Gene3D" id="3.30.930.10">
    <property type="entry name" value="Bira Bifunctional Protein, Domain 2"/>
    <property type="match status" value="1"/>
</dbReference>
<keyword evidence="10 15" id="KW-0460">Magnesium</keyword>
<dbReference type="GO" id="GO:0000287">
    <property type="term" value="F:magnesium ion binding"/>
    <property type="evidence" value="ECO:0007669"/>
    <property type="project" value="UniProtKB-UniRule"/>
</dbReference>
<keyword evidence="8 15" id="KW-0547">Nucleotide-binding</keyword>
<dbReference type="InterPro" id="IPR033714">
    <property type="entry name" value="tRNA_bind_bactPheRS"/>
</dbReference>
<evidence type="ECO:0000256" key="9">
    <source>
        <dbReference type="ARBA" id="ARBA00022840"/>
    </source>
</evidence>
<dbReference type="InterPro" id="IPR002547">
    <property type="entry name" value="tRNA-bd_dom"/>
</dbReference>
<accession>A0AAV5B2T0</accession>
<keyword evidence="7 15" id="KW-0479">Metal-binding</keyword>
<keyword evidence="6 15" id="KW-0436">Ligase</keyword>
<dbReference type="SMART" id="SM00873">
    <property type="entry name" value="B3_4"/>
    <property type="match status" value="1"/>
</dbReference>
<dbReference type="SUPFAM" id="SSF56037">
    <property type="entry name" value="PheT/TilS domain"/>
    <property type="match status" value="1"/>
</dbReference>
<feature type="domain" description="TRNA-binding" evidence="17">
    <location>
        <begin position="39"/>
        <end position="156"/>
    </location>
</feature>
<feature type="domain" description="FDX-ACB" evidence="18">
    <location>
        <begin position="725"/>
        <end position="819"/>
    </location>
</feature>
<dbReference type="InterPro" id="IPR045864">
    <property type="entry name" value="aa-tRNA-synth_II/BPL/LPL"/>
</dbReference>
<dbReference type="GO" id="GO:0006432">
    <property type="term" value="P:phenylalanyl-tRNA aminoacylation"/>
    <property type="evidence" value="ECO:0007669"/>
    <property type="project" value="UniProtKB-UniRule"/>
</dbReference>